<evidence type="ECO:0000313" key="1">
    <source>
        <dbReference type="EMBL" id="KAJ1357478.1"/>
    </source>
</evidence>
<dbReference type="Proteomes" id="UP001196413">
    <property type="component" value="Unassembled WGS sequence"/>
</dbReference>
<reference evidence="1" key="1">
    <citation type="submission" date="2021-06" db="EMBL/GenBank/DDBJ databases">
        <title>Parelaphostrongylus tenuis whole genome reference sequence.</title>
        <authorList>
            <person name="Garwood T.J."/>
            <person name="Larsen P.A."/>
            <person name="Fountain-Jones N.M."/>
            <person name="Garbe J.R."/>
            <person name="Macchietto M.G."/>
            <person name="Kania S.A."/>
            <person name="Gerhold R.W."/>
            <person name="Richards J.E."/>
            <person name="Wolf T.M."/>
        </authorList>
    </citation>
    <scope>NUCLEOTIDE SEQUENCE</scope>
    <source>
        <strain evidence="1">MNPRO001-30</strain>
        <tissue evidence="1">Meninges</tissue>
    </source>
</reference>
<accession>A0AAD5QMD9</accession>
<dbReference type="AlphaFoldDB" id="A0AAD5QMD9"/>
<dbReference type="EMBL" id="JAHQIW010003149">
    <property type="protein sequence ID" value="KAJ1357478.1"/>
    <property type="molecule type" value="Genomic_DNA"/>
</dbReference>
<name>A0AAD5QMD9_PARTN</name>
<proteinExistence type="predicted"/>
<comment type="caution">
    <text evidence="1">The sequence shown here is derived from an EMBL/GenBank/DDBJ whole genome shotgun (WGS) entry which is preliminary data.</text>
</comment>
<sequence>MPQLGYFGVCKGNCLDQRHYRRSRIPKHRVKYLETFAETAYEETKQSAPPAEKILDAQEIVDFDKSMRKLRLNVSRLPKDRFSTGEQEITEKQWSVGRT</sequence>
<protein>
    <submittedName>
        <fullName evidence="1">Uncharacterized protein</fullName>
    </submittedName>
</protein>
<keyword evidence="2" id="KW-1185">Reference proteome</keyword>
<evidence type="ECO:0000313" key="2">
    <source>
        <dbReference type="Proteomes" id="UP001196413"/>
    </source>
</evidence>
<gene>
    <name evidence="1" type="ORF">KIN20_015638</name>
</gene>
<organism evidence="1 2">
    <name type="scientific">Parelaphostrongylus tenuis</name>
    <name type="common">Meningeal worm</name>
    <dbReference type="NCBI Taxonomy" id="148309"/>
    <lineage>
        <taxon>Eukaryota</taxon>
        <taxon>Metazoa</taxon>
        <taxon>Ecdysozoa</taxon>
        <taxon>Nematoda</taxon>
        <taxon>Chromadorea</taxon>
        <taxon>Rhabditida</taxon>
        <taxon>Rhabditina</taxon>
        <taxon>Rhabditomorpha</taxon>
        <taxon>Strongyloidea</taxon>
        <taxon>Metastrongylidae</taxon>
        <taxon>Parelaphostrongylus</taxon>
    </lineage>
</organism>